<dbReference type="GO" id="GO:0016407">
    <property type="term" value="F:acetyltransferase activity"/>
    <property type="evidence" value="ECO:0007669"/>
    <property type="project" value="InterPro"/>
</dbReference>
<dbReference type="Gene3D" id="3.30.70.330">
    <property type="match status" value="1"/>
</dbReference>
<dbReference type="CDD" id="cd03357">
    <property type="entry name" value="LbH_MAT_GAT"/>
    <property type="match status" value="1"/>
</dbReference>
<dbReference type="GO" id="GO:0008374">
    <property type="term" value="F:O-acyltransferase activity"/>
    <property type="evidence" value="ECO:0007669"/>
    <property type="project" value="TreeGrafter"/>
</dbReference>
<dbReference type="Gene3D" id="2.160.10.10">
    <property type="entry name" value="Hexapeptide repeat proteins"/>
    <property type="match status" value="1"/>
</dbReference>
<dbReference type="EMBL" id="CALTRL010006137">
    <property type="protein sequence ID" value="CAH7689819.1"/>
    <property type="molecule type" value="Genomic_DNA"/>
</dbReference>
<evidence type="ECO:0000313" key="7">
    <source>
        <dbReference type="Proteomes" id="UP001153365"/>
    </source>
</evidence>
<keyword evidence="7" id="KW-1185">Reference proteome</keyword>
<dbReference type="InterPro" id="IPR024688">
    <property type="entry name" value="Mac_dom"/>
</dbReference>
<evidence type="ECO:0000256" key="1">
    <source>
        <dbReference type="ARBA" id="ARBA00007274"/>
    </source>
</evidence>
<dbReference type="InterPro" id="IPR011004">
    <property type="entry name" value="Trimer_LpxA-like_sf"/>
</dbReference>
<comment type="similarity">
    <text evidence="1">Belongs to the transferase hexapeptide repeat family.</text>
</comment>
<dbReference type="SUPFAM" id="SSF54928">
    <property type="entry name" value="RNA-binding domain, RBD"/>
    <property type="match status" value="1"/>
</dbReference>
<dbReference type="InterPro" id="IPR018357">
    <property type="entry name" value="Hexapep_transf_CS"/>
</dbReference>
<reference evidence="6" key="1">
    <citation type="submission" date="2022-06" db="EMBL/GenBank/DDBJ databases">
        <authorList>
            <consortium name="SYNGENTA / RWTH Aachen University"/>
        </authorList>
    </citation>
    <scope>NUCLEOTIDE SEQUENCE</scope>
</reference>
<evidence type="ECO:0000259" key="5">
    <source>
        <dbReference type="PROSITE" id="PS50102"/>
    </source>
</evidence>
<dbReference type="InterPro" id="IPR012677">
    <property type="entry name" value="Nucleotide-bd_a/b_plait_sf"/>
</dbReference>
<proteinExistence type="inferred from homology"/>
<dbReference type="Proteomes" id="UP001153365">
    <property type="component" value="Unassembled WGS sequence"/>
</dbReference>
<dbReference type="Pfam" id="PF00132">
    <property type="entry name" value="Hexapep"/>
    <property type="match status" value="1"/>
</dbReference>
<keyword evidence="2" id="KW-0808">Transferase</keyword>
<dbReference type="Pfam" id="PF12464">
    <property type="entry name" value="Mac"/>
    <property type="match status" value="1"/>
</dbReference>
<evidence type="ECO:0000256" key="4">
    <source>
        <dbReference type="SAM" id="MobiDB-lite"/>
    </source>
</evidence>
<organism evidence="6 7">
    <name type="scientific">Phakopsora pachyrhizi</name>
    <name type="common">Asian soybean rust disease fungus</name>
    <dbReference type="NCBI Taxonomy" id="170000"/>
    <lineage>
        <taxon>Eukaryota</taxon>
        <taxon>Fungi</taxon>
        <taxon>Dikarya</taxon>
        <taxon>Basidiomycota</taxon>
        <taxon>Pucciniomycotina</taxon>
        <taxon>Pucciniomycetes</taxon>
        <taxon>Pucciniales</taxon>
        <taxon>Phakopsoraceae</taxon>
        <taxon>Phakopsora</taxon>
    </lineage>
</organism>
<dbReference type="PANTHER" id="PTHR23416">
    <property type="entry name" value="SIALIC ACID SYNTHASE-RELATED"/>
    <property type="match status" value="1"/>
</dbReference>
<dbReference type="CDD" id="cd00590">
    <property type="entry name" value="RRM_SF"/>
    <property type="match status" value="1"/>
</dbReference>
<dbReference type="GO" id="GO:0003723">
    <property type="term" value="F:RNA binding"/>
    <property type="evidence" value="ECO:0007669"/>
    <property type="project" value="UniProtKB-UniRule"/>
</dbReference>
<name>A0AAV0BTQ5_PHAPC</name>
<dbReference type="SMART" id="SM00360">
    <property type="entry name" value="RRM"/>
    <property type="match status" value="1"/>
</dbReference>
<evidence type="ECO:0000256" key="2">
    <source>
        <dbReference type="ARBA" id="ARBA00022679"/>
    </source>
</evidence>
<dbReference type="Pfam" id="PF00076">
    <property type="entry name" value="RRM_1"/>
    <property type="match status" value="1"/>
</dbReference>
<feature type="region of interest" description="Disordered" evidence="4">
    <location>
        <begin position="507"/>
        <end position="534"/>
    </location>
</feature>
<evidence type="ECO:0000313" key="6">
    <source>
        <dbReference type="EMBL" id="CAH7689819.1"/>
    </source>
</evidence>
<dbReference type="PANTHER" id="PTHR23416:SF23">
    <property type="entry name" value="ACETYLTRANSFERASE C18B11.09C-RELATED"/>
    <property type="match status" value="1"/>
</dbReference>
<sequence>MPNNYTTGRPYATGGHSEKEKMLSGKPYLAADAQLVKDRLRLRPLIQKYNSHPWPTNEAEDPDPDYFGPDDRRLILAEIFGLQIDDIKNKPIEIEPPFYCDYGTNTIFKGPFYSNFNFHILDCATVTFGSRVICGPNVHIYAATHSTDVSERKKGLERAYPVVVGDDVWIGGGAIIIGPCNIGSGTTVAAGAVVRGDVPPNVVIGGVPGRVIKNLTERSSVNGKQPIIGDSSLSKLSRLGGPKGSKQATTITTAHITSMIDEADRSQPASQQSEEVIDPATECFLANIPPDLTTSVLQEALSAYGEVLSLTLDRTRRLGFVRFDSTRAAEEAVQAGRRPDGLVITIDENTKERMVVGIERRRISITNRTFNPDLITSTKCLIRRVPSTVDFDELRELIESKAGRLIDWSVQDFTSPDPAKITTDKFVSMEFEQLGAAREAVRLSQVTKTGTGGLEVPGSDGVRVRVEAKKLFSTYQSRPPTRGSYNPFHHSRGGGYSYRGIQSARNYSNRNFSTTSTKWKPRRNPMDDFMSSQE</sequence>
<feature type="compositionally biased region" description="Polar residues" evidence="4">
    <location>
        <begin position="507"/>
        <end position="518"/>
    </location>
</feature>
<dbReference type="SMART" id="SM01266">
    <property type="entry name" value="Mac"/>
    <property type="match status" value="1"/>
</dbReference>
<dbReference type="PROSITE" id="PS00101">
    <property type="entry name" value="HEXAPEP_TRANSFERASES"/>
    <property type="match status" value="1"/>
</dbReference>
<dbReference type="SUPFAM" id="SSF51161">
    <property type="entry name" value="Trimeric LpxA-like enzymes"/>
    <property type="match status" value="1"/>
</dbReference>
<accession>A0AAV0BTQ5</accession>
<dbReference type="AlphaFoldDB" id="A0AAV0BTQ5"/>
<protein>
    <submittedName>
        <fullName evidence="6">Trimeric LpxA-like protein</fullName>
    </submittedName>
</protein>
<dbReference type="InterPro" id="IPR051159">
    <property type="entry name" value="Hexapeptide_acetyltransf"/>
</dbReference>
<comment type="caution">
    <text evidence="6">The sequence shown here is derived from an EMBL/GenBank/DDBJ whole genome shotgun (WGS) entry which is preliminary data.</text>
</comment>
<gene>
    <name evidence="6" type="ORF">PPACK8108_LOCUS24964</name>
</gene>
<dbReference type="InterPro" id="IPR000504">
    <property type="entry name" value="RRM_dom"/>
</dbReference>
<keyword evidence="3" id="KW-0694">RNA-binding</keyword>
<dbReference type="InterPro" id="IPR035979">
    <property type="entry name" value="RBD_domain_sf"/>
</dbReference>
<evidence type="ECO:0000256" key="3">
    <source>
        <dbReference type="PROSITE-ProRule" id="PRU00176"/>
    </source>
</evidence>
<dbReference type="PROSITE" id="PS50102">
    <property type="entry name" value="RRM"/>
    <property type="match status" value="1"/>
</dbReference>
<feature type="domain" description="RRM" evidence="5">
    <location>
        <begin position="281"/>
        <end position="351"/>
    </location>
</feature>
<dbReference type="InterPro" id="IPR001451">
    <property type="entry name" value="Hexapep"/>
</dbReference>